<dbReference type="GO" id="GO:0008983">
    <property type="term" value="F:protein-glutamate O-methyltransferase activity"/>
    <property type="evidence" value="ECO:0007669"/>
    <property type="project" value="UniProtKB-EC"/>
</dbReference>
<dbReference type="Pfam" id="PF01739">
    <property type="entry name" value="CheR"/>
    <property type="match status" value="1"/>
</dbReference>
<comment type="catalytic activity">
    <reaction evidence="1">
        <text>L-glutamyl-[protein] + S-adenosyl-L-methionine = [protein]-L-glutamate 5-O-methyl ester + S-adenosyl-L-homocysteine</text>
        <dbReference type="Rhea" id="RHEA:24452"/>
        <dbReference type="Rhea" id="RHEA-COMP:10208"/>
        <dbReference type="Rhea" id="RHEA-COMP:10311"/>
        <dbReference type="ChEBI" id="CHEBI:29973"/>
        <dbReference type="ChEBI" id="CHEBI:57856"/>
        <dbReference type="ChEBI" id="CHEBI:59789"/>
        <dbReference type="ChEBI" id="CHEBI:82795"/>
        <dbReference type="EC" id="2.1.1.80"/>
    </reaction>
</comment>
<keyword evidence="5" id="KW-0949">S-adenosyl-L-methionine</keyword>
<dbReference type="PROSITE" id="PS50123">
    <property type="entry name" value="CHER"/>
    <property type="match status" value="1"/>
</dbReference>
<dbReference type="SUPFAM" id="SSF47757">
    <property type="entry name" value="Chemotaxis receptor methyltransferase CheR, N-terminal domain"/>
    <property type="match status" value="1"/>
</dbReference>
<dbReference type="InterPro" id="IPR000780">
    <property type="entry name" value="CheR_MeTrfase"/>
</dbReference>
<dbReference type="InterPro" id="IPR029063">
    <property type="entry name" value="SAM-dependent_MTases_sf"/>
</dbReference>
<keyword evidence="3 7" id="KW-0489">Methyltransferase</keyword>
<evidence type="ECO:0000256" key="2">
    <source>
        <dbReference type="ARBA" id="ARBA00012534"/>
    </source>
</evidence>
<dbReference type="PANTHER" id="PTHR24422:SF26">
    <property type="entry name" value="CHEMOTAXIS PROTEIN METHYLTRANSFERASE"/>
    <property type="match status" value="1"/>
</dbReference>
<dbReference type="AlphaFoldDB" id="A0A521CEU6"/>
<keyword evidence="8" id="KW-1185">Reference proteome</keyword>
<dbReference type="CDD" id="cd02440">
    <property type="entry name" value="AdoMet_MTases"/>
    <property type="match status" value="1"/>
</dbReference>
<dbReference type="InterPro" id="IPR050903">
    <property type="entry name" value="Bact_Chemotaxis_MeTrfase"/>
</dbReference>
<evidence type="ECO:0000256" key="5">
    <source>
        <dbReference type="ARBA" id="ARBA00022691"/>
    </source>
</evidence>
<dbReference type="InterPro" id="IPR022642">
    <property type="entry name" value="CheR_C"/>
</dbReference>
<gene>
    <name evidence="7" type="ORF">SAMN06265379_10369</name>
</gene>
<proteinExistence type="predicted"/>
<dbReference type="RefSeq" id="WP_246095515.1">
    <property type="nucleotide sequence ID" value="NZ_FXTB01000003.1"/>
</dbReference>
<dbReference type="PANTHER" id="PTHR24422">
    <property type="entry name" value="CHEMOTAXIS PROTEIN METHYLTRANSFERASE"/>
    <property type="match status" value="1"/>
</dbReference>
<dbReference type="GO" id="GO:0032259">
    <property type="term" value="P:methylation"/>
    <property type="evidence" value="ECO:0007669"/>
    <property type="project" value="UniProtKB-KW"/>
</dbReference>
<evidence type="ECO:0000313" key="8">
    <source>
        <dbReference type="Proteomes" id="UP000319040"/>
    </source>
</evidence>
<reference evidence="7 8" key="1">
    <citation type="submission" date="2017-05" db="EMBL/GenBank/DDBJ databases">
        <authorList>
            <person name="Varghese N."/>
            <person name="Submissions S."/>
        </authorList>
    </citation>
    <scope>NUCLEOTIDE SEQUENCE [LARGE SCALE GENOMIC DNA]</scope>
    <source>
        <strain evidence="7 8">DSM 27040</strain>
    </source>
</reference>
<dbReference type="InterPro" id="IPR026024">
    <property type="entry name" value="Chemotaxis_MeTrfase_CheR"/>
</dbReference>
<dbReference type="Gene3D" id="1.10.155.10">
    <property type="entry name" value="Chemotaxis receptor methyltransferase CheR, N-terminal domain"/>
    <property type="match status" value="1"/>
</dbReference>
<dbReference type="SUPFAM" id="SSF53335">
    <property type="entry name" value="S-adenosyl-L-methionine-dependent methyltransferases"/>
    <property type="match status" value="1"/>
</dbReference>
<dbReference type="Proteomes" id="UP000319040">
    <property type="component" value="Unassembled WGS sequence"/>
</dbReference>
<evidence type="ECO:0000256" key="3">
    <source>
        <dbReference type="ARBA" id="ARBA00022603"/>
    </source>
</evidence>
<dbReference type="Pfam" id="PF03705">
    <property type="entry name" value="CheR_N"/>
    <property type="match status" value="1"/>
</dbReference>
<evidence type="ECO:0000256" key="1">
    <source>
        <dbReference type="ARBA" id="ARBA00001541"/>
    </source>
</evidence>
<sequence length="290" mass="33579">MYTNINANPQELECFKAQLSEQDFAAFSQFIYGEFGIKMPPVKRIMLQGRLLKRIKHLGMKSYGEYKDYLFSKEGHREEIFNFLNVVTTNKTDFFREPIHFDFLKTKVLPDYTKSGQKEPFKIWSAGCSSGEELYTIAMILNEYKLGEPSFTYKILGTDISHNVLRKAAKGVYAIDKVDVVPLELKKKYLLKSKDKENQTAKVMPALKHNLSLKYLNLMDPSYSMINERYDVIFCRNVLIYFDRSTQENVINKLSAYLKPGGVFFIGHSESLTGMQVPLQHVKPTIFRKV</sequence>
<dbReference type="InterPro" id="IPR036804">
    <property type="entry name" value="CheR_N_sf"/>
</dbReference>
<evidence type="ECO:0000313" key="7">
    <source>
        <dbReference type="EMBL" id="SMO57957.1"/>
    </source>
</evidence>
<accession>A0A521CEU6</accession>
<keyword evidence="4 7" id="KW-0808">Transferase</keyword>
<dbReference type="PRINTS" id="PR00996">
    <property type="entry name" value="CHERMTFRASE"/>
</dbReference>
<dbReference type="InterPro" id="IPR022641">
    <property type="entry name" value="CheR_N"/>
</dbReference>
<dbReference type="EC" id="2.1.1.80" evidence="2"/>
<dbReference type="PIRSF" id="PIRSF000410">
    <property type="entry name" value="CheR"/>
    <property type="match status" value="1"/>
</dbReference>
<protein>
    <recommendedName>
        <fullName evidence="2">protein-glutamate O-methyltransferase</fullName>
        <ecNumber evidence="2">2.1.1.80</ecNumber>
    </recommendedName>
</protein>
<dbReference type="Gene3D" id="3.40.50.150">
    <property type="entry name" value="Vaccinia Virus protein VP39"/>
    <property type="match status" value="1"/>
</dbReference>
<evidence type="ECO:0000256" key="4">
    <source>
        <dbReference type="ARBA" id="ARBA00022679"/>
    </source>
</evidence>
<organism evidence="7 8">
    <name type="scientific">Saccharicrinis carchari</name>
    <dbReference type="NCBI Taxonomy" id="1168039"/>
    <lineage>
        <taxon>Bacteria</taxon>
        <taxon>Pseudomonadati</taxon>
        <taxon>Bacteroidota</taxon>
        <taxon>Bacteroidia</taxon>
        <taxon>Marinilabiliales</taxon>
        <taxon>Marinilabiliaceae</taxon>
        <taxon>Saccharicrinis</taxon>
    </lineage>
</organism>
<evidence type="ECO:0000259" key="6">
    <source>
        <dbReference type="PROSITE" id="PS50123"/>
    </source>
</evidence>
<feature type="domain" description="CheR-type methyltransferase" evidence="6">
    <location>
        <begin position="12"/>
        <end position="290"/>
    </location>
</feature>
<name>A0A521CEU6_SACCC</name>
<dbReference type="SMART" id="SM00138">
    <property type="entry name" value="MeTrc"/>
    <property type="match status" value="1"/>
</dbReference>
<dbReference type="EMBL" id="FXTB01000003">
    <property type="protein sequence ID" value="SMO57957.1"/>
    <property type="molecule type" value="Genomic_DNA"/>
</dbReference>